<feature type="signal peptide" evidence="5">
    <location>
        <begin position="1"/>
        <end position="24"/>
    </location>
</feature>
<gene>
    <name evidence="7" type="primary">CCKP-4c</name>
</gene>
<dbReference type="PANTHER" id="PTHR21312">
    <property type="entry name" value="SERINE PROTEASE INHIBITOR"/>
    <property type="match status" value="1"/>
</dbReference>
<accession>A0A1W2KE29</accession>
<feature type="domain" description="Kazal-like" evidence="6">
    <location>
        <begin position="24"/>
        <end position="78"/>
    </location>
</feature>
<dbReference type="GO" id="GO:0030414">
    <property type="term" value="F:peptidase inhibitor activity"/>
    <property type="evidence" value="ECO:0007669"/>
    <property type="project" value="UniProtKB-KW"/>
</dbReference>
<evidence type="ECO:0000256" key="1">
    <source>
        <dbReference type="ARBA" id="ARBA00004613"/>
    </source>
</evidence>
<dbReference type="Gene3D" id="3.30.60.30">
    <property type="match status" value="1"/>
</dbReference>
<dbReference type="InterPro" id="IPR002350">
    <property type="entry name" value="Kazal_dom"/>
</dbReference>
<evidence type="ECO:0000259" key="6">
    <source>
        <dbReference type="PROSITE" id="PS51465"/>
    </source>
</evidence>
<reference evidence="7" key="1">
    <citation type="journal article" date="2017" name="EuPA Open Proteomics">
        <title>Novel Kazal-type proteinase inhibitors from the skin secretion of the Splendid leaf frog, Cruziohyla calcarifer.</title>
        <authorList>
            <person name="Proano-Bolanos C."/>
            <person name="Li R."/>
            <person name="Zhou M."/>
            <person name="Wang L."/>
            <person name="Xi X."/>
            <person name="Tapia E.E."/>
            <person name="Coloma L.A."/>
            <person name="Chen T."/>
            <person name="Shaw C."/>
        </authorList>
    </citation>
    <scope>NUCLEOTIDE SEQUENCE</scope>
    <source>
        <tissue evidence="7">Skin secretion</tissue>
    </source>
</reference>
<dbReference type="InterPro" id="IPR036058">
    <property type="entry name" value="Kazal_dom_sf"/>
</dbReference>
<dbReference type="AlphaFoldDB" id="A0A1W2KE29"/>
<dbReference type="SUPFAM" id="SSF100895">
    <property type="entry name" value="Kazal-type serine protease inhibitors"/>
    <property type="match status" value="1"/>
</dbReference>
<dbReference type="Pfam" id="PF00050">
    <property type="entry name" value="Kazal_1"/>
    <property type="match status" value="1"/>
</dbReference>
<evidence type="ECO:0000313" key="7">
    <source>
        <dbReference type="EMBL" id="ANN87745.1"/>
    </source>
</evidence>
<sequence precursor="true">MNILISSALLFCILAAALWPEAGGVVRLDCRPYGPVCSKVLDPVCGTNFKTYDNTCELCKAQRENPRISMRTKGDCRKPYLIPENFRR</sequence>
<organism evidence="7">
    <name type="scientific">Cruziohyla calcarifer</name>
    <name type="common">Splendid leaf frog</name>
    <name type="synonym">Agalychnis calcarifer</name>
    <dbReference type="NCBI Taxonomy" id="318249"/>
    <lineage>
        <taxon>Eukaryota</taxon>
        <taxon>Metazoa</taxon>
        <taxon>Chordata</taxon>
        <taxon>Craniata</taxon>
        <taxon>Vertebrata</taxon>
        <taxon>Euteleostomi</taxon>
        <taxon>Amphibia</taxon>
        <taxon>Batrachia</taxon>
        <taxon>Anura</taxon>
        <taxon>Neobatrachia</taxon>
        <taxon>Hyloidea</taxon>
        <taxon>Hylidae</taxon>
        <taxon>Phyllomedusinae</taxon>
        <taxon>Cruziohyla</taxon>
    </lineage>
</organism>
<keyword evidence="4" id="KW-1015">Disulfide bond</keyword>
<dbReference type="PANTHER" id="PTHR21312:SF28">
    <property type="entry name" value="OVOINHIBITOR-RELATED"/>
    <property type="match status" value="1"/>
</dbReference>
<evidence type="ECO:0000256" key="3">
    <source>
        <dbReference type="ARBA" id="ARBA00022690"/>
    </source>
</evidence>
<keyword evidence="2" id="KW-0964">Secreted</keyword>
<dbReference type="PROSITE" id="PS00282">
    <property type="entry name" value="KAZAL_1"/>
    <property type="match status" value="1"/>
</dbReference>
<dbReference type="SMART" id="SM00280">
    <property type="entry name" value="KAZAL"/>
    <property type="match status" value="1"/>
</dbReference>
<keyword evidence="3" id="KW-0646">Protease inhibitor</keyword>
<dbReference type="PROSITE" id="PS51465">
    <property type="entry name" value="KAZAL_2"/>
    <property type="match status" value="1"/>
</dbReference>
<protein>
    <submittedName>
        <fullName evidence="7">Proteinase inhibitor</fullName>
    </submittedName>
</protein>
<dbReference type="EMBL" id="KX065065">
    <property type="protein sequence ID" value="ANN87745.1"/>
    <property type="molecule type" value="mRNA"/>
</dbReference>
<evidence type="ECO:0000256" key="2">
    <source>
        <dbReference type="ARBA" id="ARBA00022525"/>
    </source>
</evidence>
<comment type="subcellular location">
    <subcellularLocation>
        <location evidence="1">Secreted</location>
    </subcellularLocation>
</comment>
<evidence type="ECO:0000256" key="5">
    <source>
        <dbReference type="SAM" id="SignalP"/>
    </source>
</evidence>
<evidence type="ECO:0000256" key="4">
    <source>
        <dbReference type="ARBA" id="ARBA00023157"/>
    </source>
</evidence>
<proteinExistence type="evidence at transcript level"/>
<feature type="chain" id="PRO_5012484236" evidence="5">
    <location>
        <begin position="25"/>
        <end position="88"/>
    </location>
</feature>
<keyword evidence="5" id="KW-0732">Signal</keyword>
<dbReference type="GO" id="GO:0005576">
    <property type="term" value="C:extracellular region"/>
    <property type="evidence" value="ECO:0007669"/>
    <property type="project" value="UniProtKB-SubCell"/>
</dbReference>
<name>A0A1W2KE29_CRUCA</name>